<evidence type="ECO:0000313" key="1">
    <source>
        <dbReference type="EnsemblPlants" id="ORUFI03G10320.1"/>
    </source>
</evidence>
<dbReference type="Gramene" id="ORUFI03G10320.1">
    <property type="protein sequence ID" value="ORUFI03G10320.1"/>
    <property type="gene ID" value="ORUFI03G10320"/>
</dbReference>
<dbReference type="EnsemblPlants" id="ORUFI03G10320.1">
    <property type="protein sequence ID" value="ORUFI03G10320.1"/>
    <property type="gene ID" value="ORUFI03G10320"/>
</dbReference>
<dbReference type="OMA" id="KPPWTVD"/>
<name>A0A0E0NS95_ORYRU</name>
<keyword evidence="2" id="KW-1185">Reference proteome</keyword>
<dbReference type="Proteomes" id="UP000008022">
    <property type="component" value="Unassembled WGS sequence"/>
</dbReference>
<reference evidence="1" key="2">
    <citation type="submission" date="2015-06" db="UniProtKB">
        <authorList>
            <consortium name="EnsemblPlants"/>
        </authorList>
    </citation>
    <scope>IDENTIFICATION</scope>
</reference>
<proteinExistence type="predicted"/>
<dbReference type="AlphaFoldDB" id="A0A0E0NS95"/>
<dbReference type="HOGENOM" id="CLU_2709113_0_0_1"/>
<evidence type="ECO:0000313" key="2">
    <source>
        <dbReference type="Proteomes" id="UP000008022"/>
    </source>
</evidence>
<organism evidence="1 2">
    <name type="scientific">Oryza rufipogon</name>
    <name type="common">Brownbeard rice</name>
    <name type="synonym">Asian wild rice</name>
    <dbReference type="NCBI Taxonomy" id="4529"/>
    <lineage>
        <taxon>Eukaryota</taxon>
        <taxon>Viridiplantae</taxon>
        <taxon>Streptophyta</taxon>
        <taxon>Embryophyta</taxon>
        <taxon>Tracheophyta</taxon>
        <taxon>Spermatophyta</taxon>
        <taxon>Magnoliopsida</taxon>
        <taxon>Liliopsida</taxon>
        <taxon>Poales</taxon>
        <taxon>Poaceae</taxon>
        <taxon>BOP clade</taxon>
        <taxon>Oryzoideae</taxon>
        <taxon>Oryzeae</taxon>
        <taxon>Oryzinae</taxon>
        <taxon>Oryza</taxon>
    </lineage>
</organism>
<accession>A0A0E0NS95</accession>
<sequence length="73" mass="8214">MAAEDKRSCANPIIIYQSQASAYRQRRAFARARARQTAAASPRKPPWTVDRDREGDDRLLLLLLRCAGGLVPF</sequence>
<protein>
    <submittedName>
        <fullName evidence="1">Uncharacterized protein</fullName>
    </submittedName>
</protein>
<reference evidence="2" key="1">
    <citation type="submission" date="2013-06" db="EMBL/GenBank/DDBJ databases">
        <authorList>
            <person name="Zhao Q."/>
        </authorList>
    </citation>
    <scope>NUCLEOTIDE SEQUENCE</scope>
    <source>
        <strain evidence="2">cv. W1943</strain>
    </source>
</reference>